<dbReference type="InParanoid" id="A0A139WA54"/>
<dbReference type="InterPro" id="IPR003595">
    <property type="entry name" value="Tyr_Pase_cat"/>
</dbReference>
<dbReference type="PRINTS" id="PR00700">
    <property type="entry name" value="PRTYPHPHTASE"/>
</dbReference>
<evidence type="ECO:0000313" key="5">
    <source>
        <dbReference type="Proteomes" id="UP000007266"/>
    </source>
</evidence>
<dbReference type="SMART" id="SM00404">
    <property type="entry name" value="PTPc_motif"/>
    <property type="match status" value="2"/>
</dbReference>
<evidence type="ECO:0000259" key="2">
    <source>
        <dbReference type="PROSITE" id="PS50055"/>
    </source>
</evidence>
<dbReference type="PANTHER" id="PTHR47890:SF1">
    <property type="entry name" value="LD24308P"/>
    <property type="match status" value="1"/>
</dbReference>
<dbReference type="SUPFAM" id="SSF52799">
    <property type="entry name" value="(Phosphotyrosine protein) phosphatases II"/>
    <property type="match status" value="2"/>
</dbReference>
<gene>
    <name evidence="4" type="primary">AUGUSTUS-3.0.2_31894</name>
    <name evidence="4" type="ORF">TcasGA2_TC031894</name>
</gene>
<evidence type="ECO:0000259" key="3">
    <source>
        <dbReference type="PROSITE" id="PS50056"/>
    </source>
</evidence>
<reference evidence="4 5" key="2">
    <citation type="journal article" date="2010" name="Nucleic Acids Res.">
        <title>BeetleBase in 2010: revisions to provide comprehensive genomic information for Tribolium castaneum.</title>
        <authorList>
            <person name="Kim H.S."/>
            <person name="Murphy T."/>
            <person name="Xia J."/>
            <person name="Caragea D."/>
            <person name="Park Y."/>
            <person name="Beeman R.W."/>
            <person name="Lorenzen M.D."/>
            <person name="Butcher S."/>
            <person name="Manak J.R."/>
            <person name="Brown S.J."/>
        </authorList>
    </citation>
    <scope>NUCLEOTIDE SEQUENCE [LARGE SCALE GENOMIC DNA]</scope>
    <source>
        <strain evidence="4 5">Georgia GA2</strain>
    </source>
</reference>
<keyword evidence="1" id="KW-1133">Transmembrane helix</keyword>
<feature type="domain" description="Tyrosine specific protein phosphatases" evidence="3">
    <location>
        <begin position="838"/>
        <end position="912"/>
    </location>
</feature>
<dbReference type="AlphaFoldDB" id="A0A139WA54"/>
<dbReference type="PROSITE" id="PS50056">
    <property type="entry name" value="TYR_PHOSPHATASE_2"/>
    <property type="match status" value="2"/>
</dbReference>
<reference evidence="4 5" key="1">
    <citation type="journal article" date="2008" name="Nature">
        <title>The genome of the model beetle and pest Tribolium castaneum.</title>
        <authorList>
            <consortium name="Tribolium Genome Sequencing Consortium"/>
            <person name="Richards S."/>
            <person name="Gibbs R.A."/>
            <person name="Weinstock G.M."/>
            <person name="Brown S.J."/>
            <person name="Denell R."/>
            <person name="Beeman R.W."/>
            <person name="Gibbs R."/>
            <person name="Beeman R.W."/>
            <person name="Brown S.J."/>
            <person name="Bucher G."/>
            <person name="Friedrich M."/>
            <person name="Grimmelikhuijzen C.J."/>
            <person name="Klingler M."/>
            <person name="Lorenzen M."/>
            <person name="Richards S."/>
            <person name="Roth S."/>
            <person name="Schroder R."/>
            <person name="Tautz D."/>
            <person name="Zdobnov E.M."/>
            <person name="Muzny D."/>
            <person name="Gibbs R.A."/>
            <person name="Weinstock G.M."/>
            <person name="Attaway T."/>
            <person name="Bell S."/>
            <person name="Buhay C.J."/>
            <person name="Chandrabose M.N."/>
            <person name="Chavez D."/>
            <person name="Clerk-Blankenburg K.P."/>
            <person name="Cree A."/>
            <person name="Dao M."/>
            <person name="Davis C."/>
            <person name="Chacko J."/>
            <person name="Dinh H."/>
            <person name="Dugan-Rocha S."/>
            <person name="Fowler G."/>
            <person name="Garner T.T."/>
            <person name="Garnes J."/>
            <person name="Gnirke A."/>
            <person name="Hawes A."/>
            <person name="Hernandez J."/>
            <person name="Hines S."/>
            <person name="Holder M."/>
            <person name="Hume J."/>
            <person name="Jhangiani S.N."/>
            <person name="Joshi V."/>
            <person name="Khan Z.M."/>
            <person name="Jackson L."/>
            <person name="Kovar C."/>
            <person name="Kowis A."/>
            <person name="Lee S."/>
            <person name="Lewis L.R."/>
            <person name="Margolis J."/>
            <person name="Morgan M."/>
            <person name="Nazareth L.V."/>
            <person name="Nguyen N."/>
            <person name="Okwuonu G."/>
            <person name="Parker D."/>
            <person name="Richards S."/>
            <person name="Ruiz S.J."/>
            <person name="Santibanez J."/>
            <person name="Savard J."/>
            <person name="Scherer S.E."/>
            <person name="Schneider B."/>
            <person name="Sodergren E."/>
            <person name="Tautz D."/>
            <person name="Vattahil S."/>
            <person name="Villasana D."/>
            <person name="White C.S."/>
            <person name="Wright R."/>
            <person name="Park Y."/>
            <person name="Beeman R.W."/>
            <person name="Lord J."/>
            <person name="Oppert B."/>
            <person name="Lorenzen M."/>
            <person name="Brown S."/>
            <person name="Wang L."/>
            <person name="Savard J."/>
            <person name="Tautz D."/>
            <person name="Richards S."/>
            <person name="Weinstock G."/>
            <person name="Gibbs R.A."/>
            <person name="Liu Y."/>
            <person name="Worley K."/>
            <person name="Weinstock G."/>
            <person name="Elsik C.G."/>
            <person name="Reese J.T."/>
            <person name="Elhaik E."/>
            <person name="Landan G."/>
            <person name="Graur D."/>
            <person name="Arensburger P."/>
            <person name="Atkinson P."/>
            <person name="Beeman R.W."/>
            <person name="Beidler J."/>
            <person name="Brown S.J."/>
            <person name="Demuth J.P."/>
            <person name="Drury D.W."/>
            <person name="Du Y.Z."/>
            <person name="Fujiwara H."/>
            <person name="Lorenzen M."/>
            <person name="Maselli V."/>
            <person name="Osanai M."/>
            <person name="Park Y."/>
            <person name="Robertson H.M."/>
            <person name="Tu Z."/>
            <person name="Wang J.J."/>
            <person name="Wang S."/>
            <person name="Richards S."/>
            <person name="Song H."/>
            <person name="Zhang L."/>
            <person name="Sodergren E."/>
            <person name="Werner D."/>
            <person name="Stanke M."/>
            <person name="Morgenstern B."/>
            <person name="Solovyev V."/>
            <person name="Kosarev P."/>
            <person name="Brown G."/>
            <person name="Chen H.C."/>
            <person name="Ermolaeva O."/>
            <person name="Hlavina W."/>
            <person name="Kapustin Y."/>
            <person name="Kiryutin B."/>
            <person name="Kitts P."/>
            <person name="Maglott D."/>
            <person name="Pruitt K."/>
            <person name="Sapojnikov V."/>
            <person name="Souvorov A."/>
            <person name="Mackey A.J."/>
            <person name="Waterhouse R.M."/>
            <person name="Wyder S."/>
            <person name="Zdobnov E.M."/>
            <person name="Zdobnov E.M."/>
            <person name="Wyder S."/>
            <person name="Kriventseva E.V."/>
            <person name="Kadowaki T."/>
            <person name="Bork P."/>
            <person name="Aranda M."/>
            <person name="Bao R."/>
            <person name="Beermann A."/>
            <person name="Berns N."/>
            <person name="Bolognesi R."/>
            <person name="Bonneton F."/>
            <person name="Bopp D."/>
            <person name="Brown S.J."/>
            <person name="Bucher G."/>
            <person name="Butts T."/>
            <person name="Chaumot A."/>
            <person name="Denell R.E."/>
            <person name="Ferrier D.E."/>
            <person name="Friedrich M."/>
            <person name="Gordon C.M."/>
            <person name="Jindra M."/>
            <person name="Klingler M."/>
            <person name="Lan Q."/>
            <person name="Lattorff H.M."/>
            <person name="Laudet V."/>
            <person name="von Levetsow C."/>
            <person name="Liu Z."/>
            <person name="Lutz R."/>
            <person name="Lynch J.A."/>
            <person name="da Fonseca R.N."/>
            <person name="Posnien N."/>
            <person name="Reuter R."/>
            <person name="Roth S."/>
            <person name="Savard J."/>
            <person name="Schinko J.B."/>
            <person name="Schmitt C."/>
            <person name="Schoppmeier M."/>
            <person name="Schroder R."/>
            <person name="Shippy T.D."/>
            <person name="Simonnet F."/>
            <person name="Marques-Souza H."/>
            <person name="Tautz D."/>
            <person name="Tomoyasu Y."/>
            <person name="Trauner J."/>
            <person name="Van der Zee M."/>
            <person name="Vervoort M."/>
            <person name="Wittkopp N."/>
            <person name="Wimmer E.A."/>
            <person name="Yang X."/>
            <person name="Jones A.K."/>
            <person name="Sattelle D.B."/>
            <person name="Ebert P.R."/>
            <person name="Nelson D."/>
            <person name="Scott J.G."/>
            <person name="Beeman R.W."/>
            <person name="Muthukrishnan S."/>
            <person name="Kramer K.J."/>
            <person name="Arakane Y."/>
            <person name="Beeman R.W."/>
            <person name="Zhu Q."/>
            <person name="Hogenkamp D."/>
            <person name="Dixit R."/>
            <person name="Oppert B."/>
            <person name="Jiang H."/>
            <person name="Zou Z."/>
            <person name="Marshall J."/>
            <person name="Elpidina E."/>
            <person name="Vinokurov K."/>
            <person name="Oppert C."/>
            <person name="Zou Z."/>
            <person name="Evans J."/>
            <person name="Lu Z."/>
            <person name="Zhao P."/>
            <person name="Sumathipala N."/>
            <person name="Altincicek B."/>
            <person name="Vilcinskas A."/>
            <person name="Williams M."/>
            <person name="Hultmark D."/>
            <person name="Hetru C."/>
            <person name="Jiang H."/>
            <person name="Grimmelikhuijzen C.J."/>
            <person name="Hauser F."/>
            <person name="Cazzamali G."/>
            <person name="Williamson M."/>
            <person name="Park Y."/>
            <person name="Li B."/>
            <person name="Tanaka Y."/>
            <person name="Predel R."/>
            <person name="Neupert S."/>
            <person name="Schachtner J."/>
            <person name="Verleyen P."/>
            <person name="Raible F."/>
            <person name="Bork P."/>
            <person name="Friedrich M."/>
            <person name="Walden K.K."/>
            <person name="Robertson H.M."/>
            <person name="Angeli S."/>
            <person name="Foret S."/>
            <person name="Bucher G."/>
            <person name="Schuetz S."/>
            <person name="Maleszka R."/>
            <person name="Wimmer E.A."/>
            <person name="Beeman R.W."/>
            <person name="Lorenzen M."/>
            <person name="Tomoyasu Y."/>
            <person name="Miller S.C."/>
            <person name="Grossmann D."/>
            <person name="Bucher G."/>
        </authorList>
    </citation>
    <scope>NUCLEOTIDE SEQUENCE [LARGE SCALE GENOMIC DNA]</scope>
    <source>
        <strain evidence="4 5">Georgia GA2</strain>
    </source>
</reference>
<feature type="transmembrane region" description="Helical" evidence="1">
    <location>
        <begin position="586"/>
        <end position="610"/>
    </location>
</feature>
<protein>
    <submittedName>
        <fullName evidence="4">Uncharacterized protein</fullName>
    </submittedName>
</protein>
<evidence type="ECO:0000256" key="1">
    <source>
        <dbReference type="SAM" id="Phobius"/>
    </source>
</evidence>
<feature type="domain" description="Tyrosine specific protein phosphatases" evidence="3">
    <location>
        <begin position="1083"/>
        <end position="1156"/>
    </location>
</feature>
<evidence type="ECO:0000313" key="4">
    <source>
        <dbReference type="EMBL" id="KYB24794.1"/>
    </source>
</evidence>
<keyword evidence="1" id="KW-0812">Transmembrane</keyword>
<dbReference type="InterPro" id="IPR029021">
    <property type="entry name" value="Prot-tyrosine_phosphatase-like"/>
</dbReference>
<dbReference type="InterPro" id="IPR000242">
    <property type="entry name" value="PTP_cat"/>
</dbReference>
<dbReference type="CDD" id="cd00047">
    <property type="entry name" value="PTPc"/>
    <property type="match status" value="1"/>
</dbReference>
<dbReference type="GO" id="GO:0048666">
    <property type="term" value="P:neuron development"/>
    <property type="evidence" value="ECO:0007669"/>
    <property type="project" value="UniProtKB-ARBA"/>
</dbReference>
<dbReference type="PROSITE" id="PS50055">
    <property type="entry name" value="TYR_PHOSPHATASE_PTP"/>
    <property type="match status" value="2"/>
</dbReference>
<dbReference type="GO" id="GO:0009653">
    <property type="term" value="P:anatomical structure morphogenesis"/>
    <property type="evidence" value="ECO:0007669"/>
    <property type="project" value="UniProtKB-ARBA"/>
</dbReference>
<dbReference type="EMBL" id="KQ971615">
    <property type="protein sequence ID" value="KYB24794.1"/>
    <property type="molecule type" value="Genomic_DNA"/>
</dbReference>
<keyword evidence="5" id="KW-1185">Reference proteome</keyword>
<keyword evidence="1" id="KW-0472">Membrane</keyword>
<dbReference type="Gene3D" id="3.90.190.10">
    <property type="entry name" value="Protein tyrosine phosphatase superfamily"/>
    <property type="match status" value="2"/>
</dbReference>
<organism evidence="4 5">
    <name type="scientific">Tribolium castaneum</name>
    <name type="common">Red flour beetle</name>
    <dbReference type="NCBI Taxonomy" id="7070"/>
    <lineage>
        <taxon>Eukaryota</taxon>
        <taxon>Metazoa</taxon>
        <taxon>Ecdysozoa</taxon>
        <taxon>Arthropoda</taxon>
        <taxon>Hexapoda</taxon>
        <taxon>Insecta</taxon>
        <taxon>Pterygota</taxon>
        <taxon>Neoptera</taxon>
        <taxon>Endopterygota</taxon>
        <taxon>Coleoptera</taxon>
        <taxon>Polyphaga</taxon>
        <taxon>Cucujiformia</taxon>
        <taxon>Tenebrionidae</taxon>
        <taxon>Tenebrionidae incertae sedis</taxon>
        <taxon>Tribolium</taxon>
    </lineage>
</organism>
<sequence length="1183" mass="135727">MKKKFLNCNDFPQWTVVAFLEENKELEYSVVPLQWIYEIQDEQYCFWPPSHQRKHIEKATPYKTDWNPYKIHVFLQHGVTYADAMSYEQKLVAESTNSETEPLKVAGRKRKPTAALADYVLESCSSEDSSYIPPLPKMSHQSNISDDTLSMTSSELMPPPEESCAQISSTTTGARFVYTVSPIKGRNRAFSSSCSLCIKPVSNSGGRAVHQTGKTFSDEWCLLRIKPAHHLHRPDRPRAPTSGACCASNQHTISTAQTDLGLGREITTEDNRLRFIKHNRIIHLQVQEGKLLQRGYVDPKTVQWVPPEDYKITDRYISKGQDYHTFSWEGRIIELTEIKAEEGSVVTGVRFIKKMDSLSLQVVTTAFDFNTGKLEKNPNCSTFKSTPNFYWRHKFKENVKLESPDIPIRKNLASTDFSKNKCIKFTNTDYQKDAGQTTIPFFDAQPVNSTIPTPLSGVGLFHKGHKGSGGFIAPKIFTYDFSKYILVIHAETRPMSNKPITNSQTSHMATNYKEKTNNFSKDNVTKPSDVKASHLSSDTTITKYKNSTQSPRTPSLVNRKTKTAINVTGAINTITVRPDRDNEEDISLTITMIFILVPQLLLFIVAIIIFKKQLKKICVKTDMDRRPETIPLQNIVIESHNLRNIKKENFIEYLICNLETNELEDGFLKLPTVTDKTTWEALRNINNNKNRHCKRNNLPYDYNRVVLKKLDGVGTGDYINASYINGVDRSKAYIASQGPKYYTLRDFWRMIWQEKVEVIVMATNFINDDGNKRLCAEYLPPKVDSIFECGRIIVELIDEENYEYYVKRKLKVRYLKFQREICHIHIHWQSDSQLLYSNDLMPVVKEINQLYEKTLHPVLIHSGYGTTRTGVLILCDMALKMLKSCNTVNIYDLAKKLAEQRCSLINSSQQYILVHLLISEYIMEEDCPLTDSATESLQEKDAKNLLKYIEELCYYDKIVRSWMPKATETNIPTIFADGYGKHENYIVTQLRRNVENKSAAFWMLVADKSVDCIVSLSNVTMQLYPCRRVYENVVINIEFIKVTETPAFVLRTMSLLIYHKITQTIQHKSEILLYEVKDAKQSPTFANNILTLICDVKKHNKIVVSCSDGVTTCGLFLVLAYITDKFKAENKIDIVNAIRVARRTGIEFFNTKKHLQMLNTCISKYLENFGEYTLIDECSPNTK</sequence>
<feature type="domain" description="Tyrosine-protein phosphatase" evidence="2">
    <location>
        <begin position="663"/>
        <end position="921"/>
    </location>
</feature>
<dbReference type="GO" id="GO:0004725">
    <property type="term" value="F:protein tyrosine phosphatase activity"/>
    <property type="evidence" value="ECO:0007669"/>
    <property type="project" value="InterPro"/>
</dbReference>
<name>A0A139WA54_TRICA</name>
<dbReference type="Proteomes" id="UP000007266">
    <property type="component" value="Unassembled WGS sequence"/>
</dbReference>
<dbReference type="InterPro" id="IPR000387">
    <property type="entry name" value="Tyr_Pase_dom"/>
</dbReference>
<dbReference type="PANTHER" id="PTHR47890">
    <property type="entry name" value="LD24308P"/>
    <property type="match status" value="1"/>
</dbReference>
<accession>A0A139WA54</accession>
<dbReference type="SMART" id="SM00194">
    <property type="entry name" value="PTPc"/>
    <property type="match status" value="1"/>
</dbReference>
<feature type="domain" description="Tyrosine-protein phosphatase" evidence="2">
    <location>
        <begin position="928"/>
        <end position="1165"/>
    </location>
</feature>
<dbReference type="Pfam" id="PF00102">
    <property type="entry name" value="Y_phosphatase"/>
    <property type="match status" value="2"/>
</dbReference>
<proteinExistence type="predicted"/>